<evidence type="ECO:0000313" key="1">
    <source>
        <dbReference type="EMBL" id="MDV6279299.1"/>
    </source>
</evidence>
<keyword evidence="2" id="KW-1185">Reference proteome</keyword>
<dbReference type="EMBL" id="JAWLKA010000001">
    <property type="protein sequence ID" value="MDV6279299.1"/>
    <property type="molecule type" value="Genomic_DNA"/>
</dbReference>
<dbReference type="RefSeq" id="WP_280783835.1">
    <property type="nucleotide sequence ID" value="NZ_JAWLKA010000001.1"/>
</dbReference>
<evidence type="ECO:0000313" key="2">
    <source>
        <dbReference type="Proteomes" id="UP001185737"/>
    </source>
</evidence>
<proteinExistence type="predicted"/>
<gene>
    <name evidence="1" type="ORF">R3Q59_02100</name>
</gene>
<reference evidence="1 2" key="1">
    <citation type="submission" date="2023-10" db="EMBL/GenBank/DDBJ databases">
        <title>Development of a sustainable strategy for remediation of hydrocarbon-contaminated territories based on the waste exchange concept.</title>
        <authorList>
            <person name="Krivoruchko A."/>
        </authorList>
    </citation>
    <scope>NUCLEOTIDE SEQUENCE [LARGE SCALE GENOMIC DNA]</scope>
    <source>
        <strain evidence="1 2">IEGM 60</strain>
    </source>
</reference>
<dbReference type="InterPro" id="IPR020835">
    <property type="entry name" value="Catalase_sf"/>
</dbReference>
<protein>
    <recommendedName>
        <fullName evidence="3">Phosphodiesterase</fullName>
    </recommendedName>
</protein>
<accession>A0ABU4C747</accession>
<sequence length="236" mass="25034">MHLAERTLDTARTLFVGMPFRVAAAMRGGVRVFHPRGLVATGHIELGSPWWTLKTGTPIDVVARLSGGVGTPSGVPDVLGLALKIPLDPPDTEWDLLLASSGTSAVTRILPLPARGWSSARYSSLMPYSSNGTDTQWVLAVPVGPHPATTSLDSLRQSLTDAPLRFRLDLVSATGSPVPAGQVTLTRVQELTDDEQPTFDPVLHCPPGLALRPAWLAGVRVGAYRGSRHGRGDPSS</sequence>
<dbReference type="SUPFAM" id="SSF56634">
    <property type="entry name" value="Heme-dependent catalase-like"/>
    <property type="match status" value="1"/>
</dbReference>
<evidence type="ECO:0008006" key="3">
    <source>
        <dbReference type="Google" id="ProtNLM"/>
    </source>
</evidence>
<dbReference type="Proteomes" id="UP001185737">
    <property type="component" value="Unassembled WGS sequence"/>
</dbReference>
<name>A0ABU4C747_RHOJO</name>
<organism evidence="1 2">
    <name type="scientific">Rhodococcus jostii</name>
    <dbReference type="NCBI Taxonomy" id="132919"/>
    <lineage>
        <taxon>Bacteria</taxon>
        <taxon>Bacillati</taxon>
        <taxon>Actinomycetota</taxon>
        <taxon>Actinomycetes</taxon>
        <taxon>Mycobacteriales</taxon>
        <taxon>Nocardiaceae</taxon>
        <taxon>Rhodococcus</taxon>
    </lineage>
</organism>
<comment type="caution">
    <text evidence="1">The sequence shown here is derived from an EMBL/GenBank/DDBJ whole genome shotgun (WGS) entry which is preliminary data.</text>
</comment>